<accession>A0AC61RC60</accession>
<reference evidence="1" key="1">
    <citation type="submission" date="2019-04" db="EMBL/GenBank/DDBJ databases">
        <title>Microbes associate with the intestines of laboratory mice.</title>
        <authorList>
            <person name="Navarre W."/>
            <person name="Wong E."/>
            <person name="Huang K."/>
            <person name="Tropini C."/>
            <person name="Ng K."/>
            <person name="Yu B."/>
        </authorList>
    </citation>
    <scope>NUCLEOTIDE SEQUENCE</scope>
    <source>
        <strain evidence="1">NM04_E33</strain>
    </source>
</reference>
<comment type="caution">
    <text evidence="1">The sequence shown here is derived from an EMBL/GenBank/DDBJ whole genome shotgun (WGS) entry which is preliminary data.</text>
</comment>
<evidence type="ECO:0000313" key="2">
    <source>
        <dbReference type="Proteomes" id="UP000306319"/>
    </source>
</evidence>
<dbReference type="EMBL" id="SRYB01000024">
    <property type="protein sequence ID" value="TGY77499.1"/>
    <property type="molecule type" value="Genomic_DNA"/>
</dbReference>
<dbReference type="Proteomes" id="UP000306319">
    <property type="component" value="Unassembled WGS sequence"/>
</dbReference>
<proteinExistence type="predicted"/>
<protein>
    <submittedName>
        <fullName evidence="1">GSCFA domain protein</fullName>
    </submittedName>
</protein>
<organism evidence="1 2">
    <name type="scientific">Lepagella muris</name>
    <dbReference type="NCBI Taxonomy" id="3032870"/>
    <lineage>
        <taxon>Bacteria</taxon>
        <taxon>Pseudomonadati</taxon>
        <taxon>Bacteroidota</taxon>
        <taxon>Bacteroidia</taxon>
        <taxon>Bacteroidales</taxon>
        <taxon>Muribaculaceae</taxon>
        <taxon>Lepagella</taxon>
    </lineage>
</organism>
<name>A0AC61RC60_9BACT</name>
<evidence type="ECO:0000313" key="1">
    <source>
        <dbReference type="EMBL" id="TGY77499.1"/>
    </source>
</evidence>
<gene>
    <name evidence="1" type="ORF">E5331_14430</name>
</gene>
<sequence length="333" mass="38528">MKFRTEYVAEKAPFTLSPDQPVVMLGSCFAENIAGKMRRCLWNAVNPAGTLYNPLSIERSLRMLVFENDRRGIYMDSLFKGEGLMRSWLFDSKLAAETAEDSLSAFEERGMLLDSTLRDSKAMFITFGTSWCYFLADREDYVVANCHKQPQSLFRRERVNVAEIVKVWGEMVTMLKERYPQLEIVFTVSPVRHLKDGFVGNMRSKAVLLLAIEELCRSYEWCHYFPAYEIVNDDLRDYRFYASDLAHPSEEAVEYIWEVFRATYLDPSGEAILKEGESILRGWEHRPLPTSTREPSAQLLAKEEARLAAILRRHEALLLQHPAMLPLPAKYHF</sequence>
<keyword evidence="2" id="KW-1185">Reference proteome</keyword>